<dbReference type="InterPro" id="IPR022591">
    <property type="entry name" value="TAF1_HAT_dom"/>
</dbReference>
<evidence type="ECO:0000259" key="3">
    <source>
        <dbReference type="Pfam" id="PF12157"/>
    </source>
</evidence>
<proteinExistence type="predicted"/>
<sequence>MDDFDDMLMVDETDELLTSTLTQPAKSTNGEEDVKPETLSEKKLKKKFLDNLTDGCSIVEHSTMALDIHPKLFPMYISPNALRHFHRAPLNKYNVGQALANFHSLNLVFENNVKSYVKEDPYLWPNGKPETLDELSAQEGNVSEDGLKNGLECENLSEFGESTLVEGSPFLGSLPLGKRLQAVENNMYRSPIFQHSANPNDFFWCICLRKFPSPGSKLACDFVKNSLNAYMYRLFHASTDNPRRLRSEDIKALSPLLRHWPDMPTIILMILSKNEEDGGEDNVTMEDEVLNAPWNTTKTFIDAMKGICSG</sequence>
<evidence type="ECO:0000256" key="2">
    <source>
        <dbReference type="ARBA" id="ARBA00023242"/>
    </source>
</evidence>
<dbReference type="GO" id="GO:0017025">
    <property type="term" value="F:TBP-class protein binding"/>
    <property type="evidence" value="ECO:0007669"/>
    <property type="project" value="InterPro"/>
</dbReference>
<dbReference type="GO" id="GO:0016251">
    <property type="term" value="F:RNA polymerase II general transcription initiation factor activity"/>
    <property type="evidence" value="ECO:0007669"/>
    <property type="project" value="InterPro"/>
</dbReference>
<organism evidence="4 5">
    <name type="scientific">Ditylenchus dipsaci</name>
    <dbReference type="NCBI Taxonomy" id="166011"/>
    <lineage>
        <taxon>Eukaryota</taxon>
        <taxon>Metazoa</taxon>
        <taxon>Ecdysozoa</taxon>
        <taxon>Nematoda</taxon>
        <taxon>Chromadorea</taxon>
        <taxon>Rhabditida</taxon>
        <taxon>Tylenchina</taxon>
        <taxon>Tylenchomorpha</taxon>
        <taxon>Sphaerularioidea</taxon>
        <taxon>Anguinidae</taxon>
        <taxon>Anguininae</taxon>
        <taxon>Ditylenchus</taxon>
    </lineage>
</organism>
<feature type="domain" description="Transcription initiation factor TFIID subunit 1 histone acetyltransferase" evidence="3">
    <location>
        <begin position="158"/>
        <end position="203"/>
    </location>
</feature>
<dbReference type="InterPro" id="IPR040240">
    <property type="entry name" value="TAF1"/>
</dbReference>
<dbReference type="Pfam" id="PF12157">
    <property type="entry name" value="DUF3591"/>
    <property type="match status" value="1"/>
</dbReference>
<accession>A0A915D3T7</accession>
<evidence type="ECO:0000313" key="5">
    <source>
        <dbReference type="WBParaSite" id="jg15552.2"/>
    </source>
</evidence>
<dbReference type="GO" id="GO:0051123">
    <property type="term" value="P:RNA polymerase II preinitiation complex assembly"/>
    <property type="evidence" value="ECO:0007669"/>
    <property type="project" value="TreeGrafter"/>
</dbReference>
<evidence type="ECO:0000313" key="4">
    <source>
        <dbReference type="Proteomes" id="UP000887574"/>
    </source>
</evidence>
<dbReference type="Proteomes" id="UP000887574">
    <property type="component" value="Unplaced"/>
</dbReference>
<evidence type="ECO:0000256" key="1">
    <source>
        <dbReference type="ARBA" id="ARBA00004123"/>
    </source>
</evidence>
<keyword evidence="2" id="KW-0539">Nucleus</keyword>
<dbReference type="AlphaFoldDB" id="A0A915D3T7"/>
<dbReference type="GO" id="GO:0005669">
    <property type="term" value="C:transcription factor TFIID complex"/>
    <property type="evidence" value="ECO:0007669"/>
    <property type="project" value="InterPro"/>
</dbReference>
<keyword evidence="4" id="KW-1185">Reference proteome</keyword>
<comment type="subcellular location">
    <subcellularLocation>
        <location evidence="1">Nucleus</location>
    </subcellularLocation>
</comment>
<dbReference type="WBParaSite" id="jg15552.2">
    <property type="protein sequence ID" value="jg15552.2"/>
    <property type="gene ID" value="jg15552"/>
</dbReference>
<dbReference type="PANTHER" id="PTHR13900">
    <property type="entry name" value="TRANSCRIPTION INITIATION FACTOR TFIID"/>
    <property type="match status" value="1"/>
</dbReference>
<dbReference type="GO" id="GO:0004402">
    <property type="term" value="F:histone acetyltransferase activity"/>
    <property type="evidence" value="ECO:0007669"/>
    <property type="project" value="InterPro"/>
</dbReference>
<name>A0A915D3T7_9BILA</name>
<reference evidence="5" key="1">
    <citation type="submission" date="2022-11" db="UniProtKB">
        <authorList>
            <consortium name="WormBaseParasite"/>
        </authorList>
    </citation>
    <scope>IDENTIFICATION</scope>
</reference>
<dbReference type="PANTHER" id="PTHR13900:SF0">
    <property type="entry name" value="TRANSCRIPTION INITIATION FACTOR TFIID SUBUNIT 1"/>
    <property type="match status" value="1"/>
</dbReference>
<protein>
    <submittedName>
        <fullName evidence="5">Transcription initiation factor TFIID subunit 1 histone acetyltransferase domain-containing protein</fullName>
    </submittedName>
</protein>